<sequence length="31" mass="3795">MVQQARSTYLWSIQKEINNLKIENHENEQHL</sequence>
<accession>A0A4R7CXJ2</accession>
<evidence type="ECO:0000313" key="2">
    <source>
        <dbReference type="Proteomes" id="UP000294752"/>
    </source>
</evidence>
<dbReference type="Proteomes" id="UP000294752">
    <property type="component" value="Unassembled WGS sequence"/>
</dbReference>
<organism evidence="1 2">
    <name type="scientific">Sphingobacterium paludis</name>
    <dbReference type="NCBI Taxonomy" id="1476465"/>
    <lineage>
        <taxon>Bacteria</taxon>
        <taxon>Pseudomonadati</taxon>
        <taxon>Bacteroidota</taxon>
        <taxon>Sphingobacteriia</taxon>
        <taxon>Sphingobacteriales</taxon>
        <taxon>Sphingobacteriaceae</taxon>
        <taxon>Sphingobacterium</taxon>
    </lineage>
</organism>
<reference evidence="1 2" key="1">
    <citation type="submission" date="2019-03" db="EMBL/GenBank/DDBJ databases">
        <title>Genomic Encyclopedia of Type Strains, Phase III (KMG-III): the genomes of soil and plant-associated and newly described type strains.</title>
        <authorList>
            <person name="Whitman W."/>
        </authorList>
    </citation>
    <scope>NUCLEOTIDE SEQUENCE [LARGE SCALE GENOMIC DNA]</scope>
    <source>
        <strain evidence="1 2">CGMCC 1.12801</strain>
    </source>
</reference>
<comment type="caution">
    <text evidence="1">The sequence shown here is derived from an EMBL/GenBank/DDBJ whole genome shotgun (WGS) entry which is preliminary data.</text>
</comment>
<name>A0A4R7CXJ2_9SPHI</name>
<keyword evidence="2" id="KW-1185">Reference proteome</keyword>
<proteinExistence type="predicted"/>
<protein>
    <submittedName>
        <fullName evidence="1">Uncharacterized protein</fullName>
    </submittedName>
</protein>
<evidence type="ECO:0000313" key="1">
    <source>
        <dbReference type="EMBL" id="TDS12431.1"/>
    </source>
</evidence>
<dbReference type="EMBL" id="SNZV01000006">
    <property type="protein sequence ID" value="TDS12431.1"/>
    <property type="molecule type" value="Genomic_DNA"/>
</dbReference>
<gene>
    <name evidence="1" type="ORF">B0I21_106289</name>
</gene>
<dbReference type="AlphaFoldDB" id="A0A4R7CXJ2"/>